<dbReference type="EMBL" id="PYNF01000002">
    <property type="protein sequence ID" value="PSV00960.1"/>
    <property type="molecule type" value="Genomic_DNA"/>
</dbReference>
<dbReference type="RefSeq" id="WP_107288687.1">
    <property type="nucleotide sequence ID" value="NZ_PYNF01000002.1"/>
</dbReference>
<dbReference type="AlphaFoldDB" id="A0A2T3KMD2"/>
<proteinExistence type="predicted"/>
<evidence type="ECO:0000313" key="2">
    <source>
        <dbReference type="Proteomes" id="UP000241426"/>
    </source>
</evidence>
<organism evidence="1 2">
    <name type="scientific">Photobacterium kishitanii</name>
    <dbReference type="NCBI Taxonomy" id="318456"/>
    <lineage>
        <taxon>Bacteria</taxon>
        <taxon>Pseudomonadati</taxon>
        <taxon>Pseudomonadota</taxon>
        <taxon>Gammaproteobacteria</taxon>
        <taxon>Vibrionales</taxon>
        <taxon>Vibrionaceae</taxon>
        <taxon>Photobacterium</taxon>
    </lineage>
</organism>
<evidence type="ECO:0000313" key="1">
    <source>
        <dbReference type="EMBL" id="PSV00960.1"/>
    </source>
</evidence>
<gene>
    <name evidence="1" type="ORF">C9J27_02740</name>
</gene>
<reference evidence="1 2" key="1">
    <citation type="submission" date="2018-01" db="EMBL/GenBank/DDBJ databases">
        <title>Whole genome sequencing of Histamine producing bacteria.</title>
        <authorList>
            <person name="Butler K."/>
        </authorList>
    </citation>
    <scope>NUCLEOTIDE SEQUENCE [LARGE SCALE GENOMIC DNA]</scope>
    <source>
        <strain evidence="1 2">FS-7.2</strain>
    </source>
</reference>
<name>A0A2T3KMD2_9GAMM</name>
<comment type="caution">
    <text evidence="1">The sequence shown here is derived from an EMBL/GenBank/DDBJ whole genome shotgun (WGS) entry which is preliminary data.</text>
</comment>
<accession>A0A2T3KMD2</accession>
<dbReference type="Proteomes" id="UP000241426">
    <property type="component" value="Unassembled WGS sequence"/>
</dbReference>
<protein>
    <submittedName>
        <fullName evidence="1">Uncharacterized protein</fullName>
    </submittedName>
</protein>
<sequence>MTKNKYATRISKEVFDLLSNVILQADIAGFEVNNLSFCQRCWCTVVFPQPFCLFELFANTYRTNRKLLKIGGYNAFL</sequence>